<gene>
    <name evidence="2" type="ORF">HJG63_009024</name>
</gene>
<name>A0A7J8CHZ3_ROUAE</name>
<accession>A0A7J8CHZ3</accession>
<dbReference type="Proteomes" id="UP000593571">
    <property type="component" value="Unassembled WGS sequence"/>
</dbReference>
<evidence type="ECO:0000256" key="1">
    <source>
        <dbReference type="SAM" id="MobiDB-lite"/>
    </source>
</evidence>
<proteinExistence type="predicted"/>
<reference evidence="2 3" key="1">
    <citation type="journal article" date="2020" name="Nature">
        <title>Six reference-quality genomes reveal evolution of bat adaptations.</title>
        <authorList>
            <person name="Jebb D."/>
            <person name="Huang Z."/>
            <person name="Pippel M."/>
            <person name="Hughes G.M."/>
            <person name="Lavrichenko K."/>
            <person name="Devanna P."/>
            <person name="Winkler S."/>
            <person name="Jermiin L.S."/>
            <person name="Skirmuntt E.C."/>
            <person name="Katzourakis A."/>
            <person name="Burkitt-Gray L."/>
            <person name="Ray D.A."/>
            <person name="Sullivan K.A.M."/>
            <person name="Roscito J.G."/>
            <person name="Kirilenko B.M."/>
            <person name="Davalos L.M."/>
            <person name="Corthals A.P."/>
            <person name="Power M.L."/>
            <person name="Jones G."/>
            <person name="Ransome R.D."/>
            <person name="Dechmann D.K.N."/>
            <person name="Locatelli A.G."/>
            <person name="Puechmaille S.J."/>
            <person name="Fedrigo O."/>
            <person name="Jarvis E.D."/>
            <person name="Hiller M."/>
            <person name="Vernes S.C."/>
            <person name="Myers E.W."/>
            <person name="Teeling E.C."/>
        </authorList>
    </citation>
    <scope>NUCLEOTIDE SEQUENCE [LARGE SCALE GENOMIC DNA]</scope>
    <source>
        <strain evidence="2">MRouAeg1</strain>
        <tissue evidence="2">Muscle</tissue>
    </source>
</reference>
<feature type="region of interest" description="Disordered" evidence="1">
    <location>
        <begin position="1"/>
        <end position="25"/>
    </location>
</feature>
<evidence type="ECO:0000313" key="2">
    <source>
        <dbReference type="EMBL" id="KAF6410481.1"/>
    </source>
</evidence>
<dbReference type="EMBL" id="JACASE010000014">
    <property type="protein sequence ID" value="KAF6410481.1"/>
    <property type="molecule type" value="Genomic_DNA"/>
</dbReference>
<organism evidence="2 3">
    <name type="scientific">Rousettus aegyptiacus</name>
    <name type="common">Egyptian fruit bat</name>
    <name type="synonym">Pteropus aegyptiacus</name>
    <dbReference type="NCBI Taxonomy" id="9407"/>
    <lineage>
        <taxon>Eukaryota</taxon>
        <taxon>Metazoa</taxon>
        <taxon>Chordata</taxon>
        <taxon>Craniata</taxon>
        <taxon>Vertebrata</taxon>
        <taxon>Euteleostomi</taxon>
        <taxon>Mammalia</taxon>
        <taxon>Eutheria</taxon>
        <taxon>Laurasiatheria</taxon>
        <taxon>Chiroptera</taxon>
        <taxon>Yinpterochiroptera</taxon>
        <taxon>Pteropodoidea</taxon>
        <taxon>Pteropodidae</taxon>
        <taxon>Rousettinae</taxon>
        <taxon>Rousettus</taxon>
    </lineage>
</organism>
<comment type="caution">
    <text evidence="2">The sequence shown here is derived from an EMBL/GenBank/DDBJ whole genome shotgun (WGS) entry which is preliminary data.</text>
</comment>
<dbReference type="AlphaFoldDB" id="A0A7J8CHZ3"/>
<keyword evidence="3" id="KW-1185">Reference proteome</keyword>
<protein>
    <submittedName>
        <fullName evidence="2">Uncharacterized protein</fullName>
    </submittedName>
</protein>
<sequence length="143" mass="15278">MLGAGSMLGPEGSRPRRADSALLLSPPGPSEPLFLTHYVLHGDKDGDLSSWQLPSQSRPGMLSVLLQDCYSASTVVHSSGRPAAGPPPGPHSSCCWRLLQASLVVLPLPETQSLGYREPRLAFRLASTLSEPPFPVHEVSMLN</sequence>
<evidence type="ECO:0000313" key="3">
    <source>
        <dbReference type="Proteomes" id="UP000593571"/>
    </source>
</evidence>